<dbReference type="InterPro" id="IPR030820">
    <property type="entry name" value="OMP_myx_plus_Proteobacteria"/>
</dbReference>
<dbReference type="OrthoDB" id="9150045at2"/>
<dbReference type="InterPro" id="IPR011250">
    <property type="entry name" value="OMP/PagP_B-barrel"/>
</dbReference>
<keyword evidence="4" id="KW-0436">Ligase</keyword>
<evidence type="ECO:0000259" key="3">
    <source>
        <dbReference type="Pfam" id="PF13505"/>
    </source>
</evidence>
<dbReference type="Proteomes" id="UP000196027">
    <property type="component" value="Chromosome"/>
</dbReference>
<feature type="signal peptide" evidence="2">
    <location>
        <begin position="1"/>
        <end position="23"/>
    </location>
</feature>
<evidence type="ECO:0000313" key="4">
    <source>
        <dbReference type="EMBL" id="ARU56372.1"/>
    </source>
</evidence>
<sequence>MENWTRCIFLGLAAVLLSAVVQSEEAVPPTSEVSVEYQRSPPVIQPEVVPRPVSESDINADDFELGLTIGLISIEDFETSYLLGGRLAYHISEDVFAELNVGYAEAGTTSYEALSGSAQLVPDGDRDMLLYNLSVGYNLFPGEAYWSDSYTFNTRMYLVAGLGATDFAGDNRLTLNVGWGYQFLLTDRFAIHFMVRDHIFDNDLLGVDKTTHNFEMSTQWSVYF</sequence>
<protein>
    <submittedName>
        <fullName evidence="4">Glutamate--cysteine ligase</fullName>
    </submittedName>
</protein>
<dbReference type="KEGG" id="ome:OLMES_2309"/>
<proteinExistence type="predicted"/>
<evidence type="ECO:0000256" key="1">
    <source>
        <dbReference type="ARBA" id="ARBA00022729"/>
    </source>
</evidence>
<dbReference type="NCBIfam" id="TIGR04565">
    <property type="entry name" value="OMP_myx_plus"/>
    <property type="match status" value="1"/>
</dbReference>
<dbReference type="Pfam" id="PF13505">
    <property type="entry name" value="OMP_b-brl"/>
    <property type="match status" value="1"/>
</dbReference>
<dbReference type="SUPFAM" id="SSF56925">
    <property type="entry name" value="OMPA-like"/>
    <property type="match status" value="1"/>
</dbReference>
<keyword evidence="1 2" id="KW-0732">Signal</keyword>
<dbReference type="InterPro" id="IPR027385">
    <property type="entry name" value="Beta-barrel_OMP"/>
</dbReference>
<dbReference type="Gene3D" id="2.40.160.20">
    <property type="match status" value="1"/>
</dbReference>
<organism evidence="4 5">
    <name type="scientific">Oleiphilus messinensis</name>
    <dbReference type="NCBI Taxonomy" id="141451"/>
    <lineage>
        <taxon>Bacteria</taxon>
        <taxon>Pseudomonadati</taxon>
        <taxon>Pseudomonadota</taxon>
        <taxon>Gammaproteobacteria</taxon>
        <taxon>Oceanospirillales</taxon>
        <taxon>Oleiphilaceae</taxon>
        <taxon>Oleiphilus</taxon>
    </lineage>
</organism>
<evidence type="ECO:0000256" key="2">
    <source>
        <dbReference type="SAM" id="SignalP"/>
    </source>
</evidence>
<gene>
    <name evidence="4" type="ORF">OLMES_2309</name>
</gene>
<name>A0A1Y0I7A1_9GAMM</name>
<dbReference type="EMBL" id="CP021425">
    <property type="protein sequence ID" value="ARU56372.1"/>
    <property type="molecule type" value="Genomic_DNA"/>
</dbReference>
<accession>A0A1Y0I7A1</accession>
<evidence type="ECO:0000313" key="5">
    <source>
        <dbReference type="Proteomes" id="UP000196027"/>
    </source>
</evidence>
<feature type="chain" id="PRO_5011000025" evidence="2">
    <location>
        <begin position="24"/>
        <end position="224"/>
    </location>
</feature>
<dbReference type="GO" id="GO:0016874">
    <property type="term" value="F:ligase activity"/>
    <property type="evidence" value="ECO:0007669"/>
    <property type="project" value="UniProtKB-KW"/>
</dbReference>
<feature type="domain" description="Outer membrane protein beta-barrel" evidence="3">
    <location>
        <begin position="61"/>
        <end position="214"/>
    </location>
</feature>
<dbReference type="AlphaFoldDB" id="A0A1Y0I7A1"/>
<reference evidence="4 5" key="1">
    <citation type="submission" date="2017-05" db="EMBL/GenBank/DDBJ databases">
        <title>Genomic insights into alkan degradation activity of Oleiphilus messinensis.</title>
        <authorList>
            <person name="Kozyavkin S.A."/>
            <person name="Slesarev A.I."/>
            <person name="Golyshin P.N."/>
            <person name="Korzhenkov A."/>
            <person name="Golyshina O.N."/>
            <person name="Toshchakov S.V."/>
        </authorList>
    </citation>
    <scope>NUCLEOTIDE SEQUENCE [LARGE SCALE GENOMIC DNA]</scope>
    <source>
        <strain evidence="4 5">ME102</strain>
    </source>
</reference>
<keyword evidence="5" id="KW-1185">Reference proteome</keyword>